<comment type="caution">
    <text evidence="1">The sequence shown here is derived from an EMBL/GenBank/DDBJ whole genome shotgun (WGS) entry which is preliminary data.</text>
</comment>
<sequence>MTANKPTPRSFRQKISPFLQALPALWRFVRYQPFGCAYYAEQIVRRKKKAATPPAEASCCREQLLTR</sequence>
<dbReference type="Proteomes" id="UP000604083">
    <property type="component" value="Unassembled WGS sequence"/>
</dbReference>
<evidence type="ECO:0000313" key="2">
    <source>
        <dbReference type="Proteomes" id="UP000604083"/>
    </source>
</evidence>
<organism evidence="1 2">
    <name type="scientific">Roseibacillus ishigakijimensis</name>
    <dbReference type="NCBI Taxonomy" id="454146"/>
    <lineage>
        <taxon>Bacteria</taxon>
        <taxon>Pseudomonadati</taxon>
        <taxon>Verrucomicrobiota</taxon>
        <taxon>Verrucomicrobiia</taxon>
        <taxon>Verrucomicrobiales</taxon>
        <taxon>Verrucomicrobiaceae</taxon>
        <taxon>Roseibacillus</taxon>
    </lineage>
</organism>
<keyword evidence="2" id="KW-1185">Reference proteome</keyword>
<name>A0A934RS78_9BACT</name>
<gene>
    <name evidence="1" type="ORF">JIN78_05730</name>
</gene>
<dbReference type="AlphaFoldDB" id="A0A934RS78"/>
<proteinExistence type="predicted"/>
<protein>
    <submittedName>
        <fullName evidence="1">Uncharacterized protein</fullName>
    </submittedName>
</protein>
<accession>A0A934RS78</accession>
<reference evidence="1" key="1">
    <citation type="submission" date="2021-01" db="EMBL/GenBank/DDBJ databases">
        <title>Modified the classification status of verrucomicrobia.</title>
        <authorList>
            <person name="Feng X."/>
        </authorList>
    </citation>
    <scope>NUCLEOTIDE SEQUENCE</scope>
    <source>
        <strain evidence="1">KCTC 12986</strain>
    </source>
</reference>
<dbReference type="EMBL" id="JAENIO010000010">
    <property type="protein sequence ID" value="MBK1833556.1"/>
    <property type="molecule type" value="Genomic_DNA"/>
</dbReference>
<evidence type="ECO:0000313" key="1">
    <source>
        <dbReference type="EMBL" id="MBK1833556.1"/>
    </source>
</evidence>
<dbReference type="RefSeq" id="WP_200390991.1">
    <property type="nucleotide sequence ID" value="NZ_JAENIO010000010.1"/>
</dbReference>